<name>A0A5N5LCG7_PANHP</name>
<dbReference type="GO" id="GO:0000149">
    <property type="term" value="F:SNARE binding"/>
    <property type="evidence" value="ECO:0007669"/>
    <property type="project" value="TreeGrafter"/>
</dbReference>
<gene>
    <name evidence="4" type="ORF">PHYPO_G00094490</name>
</gene>
<accession>A0A5N5LCG7</accession>
<dbReference type="GO" id="GO:0031629">
    <property type="term" value="P:synaptic vesicle fusion to presynaptic active zone membrane"/>
    <property type="evidence" value="ECO:0007669"/>
    <property type="project" value="TreeGrafter"/>
</dbReference>
<dbReference type="SMART" id="SM00503">
    <property type="entry name" value="SynN"/>
    <property type="match status" value="1"/>
</dbReference>
<dbReference type="GO" id="GO:0008021">
    <property type="term" value="C:synaptic vesicle"/>
    <property type="evidence" value="ECO:0007669"/>
    <property type="project" value="TreeGrafter"/>
</dbReference>
<dbReference type="InterPro" id="IPR010989">
    <property type="entry name" value="SNARE"/>
</dbReference>
<dbReference type="GO" id="GO:0006886">
    <property type="term" value="P:intracellular protein transport"/>
    <property type="evidence" value="ECO:0007669"/>
    <property type="project" value="TreeGrafter"/>
</dbReference>
<comment type="caution">
    <text evidence="4">The sequence shown here is derived from an EMBL/GenBank/DDBJ whole genome shotgun (WGS) entry which is preliminary data.</text>
</comment>
<sequence length="334" mass="38646">MLTRNFRSRIVSRSAHLHTSARRSNTPHGHMTQLPVCGAGEGLDDILLNFFQLFPAMRDRLSHLQTFSAAVQHSLKERPEEPPQEHNTDPEMEAIFNEANNIRRDIQLILLDVKHLEEQNSPVWNELPNSSTVKHDSNAIAASIKSRAKDVLARLRSMDMHASELEKKHGINSALSRIARTQYAGLSSSFRDVMMEYNRAEMSHREMCKTHIQRQLEIVGREVTGEQIEEMLSNDQWNIFSENVVTEGKTARSALSQIENRHTELLELESRIRSIHEVFLDMAMLVEEQSNMIDYIQTNVQKTDADMKNMLVKLEKAKKYDRNNPFKKIFCRRR</sequence>
<keyword evidence="5" id="KW-1185">Reference proteome</keyword>
<evidence type="ECO:0000256" key="2">
    <source>
        <dbReference type="ARBA" id="ARBA00023054"/>
    </source>
</evidence>
<dbReference type="GO" id="GO:0048787">
    <property type="term" value="C:presynaptic active zone membrane"/>
    <property type="evidence" value="ECO:0007669"/>
    <property type="project" value="TreeGrafter"/>
</dbReference>
<protein>
    <recommendedName>
        <fullName evidence="3">t-SNARE coiled-coil homology domain-containing protein</fullName>
    </recommendedName>
</protein>
<dbReference type="Gene3D" id="1.20.58.70">
    <property type="match status" value="1"/>
</dbReference>
<dbReference type="SUPFAM" id="SSF47661">
    <property type="entry name" value="t-snare proteins"/>
    <property type="match status" value="1"/>
</dbReference>
<dbReference type="SMART" id="SM00397">
    <property type="entry name" value="t_SNARE"/>
    <property type="match status" value="1"/>
</dbReference>
<organism evidence="4 5">
    <name type="scientific">Pangasianodon hypophthalmus</name>
    <name type="common">Striped catfish</name>
    <name type="synonym">Helicophagus hypophthalmus</name>
    <dbReference type="NCBI Taxonomy" id="310915"/>
    <lineage>
        <taxon>Eukaryota</taxon>
        <taxon>Metazoa</taxon>
        <taxon>Chordata</taxon>
        <taxon>Craniata</taxon>
        <taxon>Vertebrata</taxon>
        <taxon>Euteleostomi</taxon>
        <taxon>Actinopterygii</taxon>
        <taxon>Neopterygii</taxon>
        <taxon>Teleostei</taxon>
        <taxon>Ostariophysi</taxon>
        <taxon>Siluriformes</taxon>
        <taxon>Pangasiidae</taxon>
        <taxon>Pangasianodon</taxon>
    </lineage>
</organism>
<proteinExistence type="inferred from homology"/>
<dbReference type="GO" id="GO:0048278">
    <property type="term" value="P:vesicle docking"/>
    <property type="evidence" value="ECO:0007669"/>
    <property type="project" value="TreeGrafter"/>
</dbReference>
<evidence type="ECO:0000313" key="5">
    <source>
        <dbReference type="Proteomes" id="UP000327468"/>
    </source>
</evidence>
<dbReference type="Pfam" id="PF00804">
    <property type="entry name" value="Syntaxin"/>
    <property type="match status" value="1"/>
</dbReference>
<dbReference type="InterPro" id="IPR045242">
    <property type="entry name" value="Syntaxin"/>
</dbReference>
<dbReference type="Gene3D" id="1.20.5.110">
    <property type="match status" value="1"/>
</dbReference>
<dbReference type="CDD" id="cd00179">
    <property type="entry name" value="SynN"/>
    <property type="match status" value="1"/>
</dbReference>
<dbReference type="GO" id="GO:0031201">
    <property type="term" value="C:SNARE complex"/>
    <property type="evidence" value="ECO:0007669"/>
    <property type="project" value="TreeGrafter"/>
</dbReference>
<dbReference type="PROSITE" id="PS50192">
    <property type="entry name" value="T_SNARE"/>
    <property type="match status" value="1"/>
</dbReference>
<evidence type="ECO:0000313" key="4">
    <source>
        <dbReference type="EMBL" id="KAB5539901.1"/>
    </source>
</evidence>
<dbReference type="InterPro" id="IPR006011">
    <property type="entry name" value="Syntaxin_N"/>
</dbReference>
<comment type="similarity">
    <text evidence="1">Belongs to the syntaxin family.</text>
</comment>
<evidence type="ECO:0000256" key="1">
    <source>
        <dbReference type="ARBA" id="ARBA00009063"/>
    </source>
</evidence>
<dbReference type="PANTHER" id="PTHR19957">
    <property type="entry name" value="SYNTAXIN"/>
    <property type="match status" value="1"/>
</dbReference>
<dbReference type="InterPro" id="IPR000727">
    <property type="entry name" value="T_SNARE_dom"/>
</dbReference>
<dbReference type="FunFam" id="1.20.58.70:FF:000042">
    <property type="entry name" value="Syntaxin 11b, tandem duplicate 2"/>
    <property type="match status" value="1"/>
</dbReference>
<dbReference type="EMBL" id="VFJC01000020">
    <property type="protein sequence ID" value="KAB5539901.1"/>
    <property type="molecule type" value="Genomic_DNA"/>
</dbReference>
<dbReference type="GO" id="GO:0005484">
    <property type="term" value="F:SNAP receptor activity"/>
    <property type="evidence" value="ECO:0007669"/>
    <property type="project" value="TreeGrafter"/>
</dbReference>
<evidence type="ECO:0000259" key="3">
    <source>
        <dbReference type="PROSITE" id="PS50192"/>
    </source>
</evidence>
<dbReference type="PANTHER" id="PTHR19957:SF136">
    <property type="entry name" value="SYNTAXIN 11B, TANDEM DUPLICATE 1-RELATED"/>
    <property type="match status" value="1"/>
</dbReference>
<keyword evidence="2" id="KW-0175">Coiled coil</keyword>
<feature type="domain" description="T-SNARE coiled-coil homology" evidence="3">
    <location>
        <begin position="255"/>
        <end position="317"/>
    </location>
</feature>
<dbReference type="Proteomes" id="UP000327468">
    <property type="component" value="Chromosome 19"/>
</dbReference>
<dbReference type="AlphaFoldDB" id="A0A5N5LCG7"/>
<reference evidence="4 5" key="1">
    <citation type="submission" date="2019-06" db="EMBL/GenBank/DDBJ databases">
        <title>A chromosome-scale genome assembly of the striped catfish, Pangasianodon hypophthalmus.</title>
        <authorList>
            <person name="Wen M."/>
            <person name="Zahm M."/>
            <person name="Roques C."/>
            <person name="Cabau C."/>
            <person name="Klopp C."/>
            <person name="Donnadieu C."/>
            <person name="Jouanno E."/>
            <person name="Avarre J.-C."/>
            <person name="Campet M."/>
            <person name="Ha T.T.T."/>
            <person name="Dugue R."/>
            <person name="Lampietro C."/>
            <person name="Louis A."/>
            <person name="Herpin A."/>
            <person name="Echchiki A."/>
            <person name="Berthelot C."/>
            <person name="Parey E."/>
            <person name="Roest-Crollius H."/>
            <person name="Braasch I."/>
            <person name="Postlethwait J."/>
            <person name="Bobe J."/>
            <person name="Montfort J."/>
            <person name="Bouchez O."/>
            <person name="Begum T."/>
            <person name="Schartl M."/>
            <person name="Guiguen Y."/>
        </authorList>
    </citation>
    <scope>NUCLEOTIDE SEQUENCE [LARGE SCALE GENOMIC DNA]</scope>
    <source>
        <strain evidence="4 5">Indonesia</strain>
        <tissue evidence="4">Blood</tissue>
    </source>
</reference>